<feature type="signal peptide" evidence="1">
    <location>
        <begin position="1"/>
        <end position="21"/>
    </location>
</feature>
<sequence length="422" mass="49412">MKRVIYSILFILLLSVIIVKAETGSDVVSLVQDEDTNEIADIDMTNKHETTTENIKELIIHDKQLASSYLEYLKYQVYKVKMEMLSHDNARAYSPSSMYDIAFSLGHYFPEWTFPPSLWKEDRVTRRRKIAKFFSTSKFGDRLYALRIRNKALEWASNASKSFKNDYADEMINDVDTLFDSLHQFTNLVFESVHSSKAKPIIPEIFKTNNIIDSFAKKNNATFNEMMKRINEEFDTLVNPSGELRVSFESIRYDIMKEMKEIRNDLYKKMHGTLVQSFSDILNCYYDVMGQSVDIKITQRLRTCFNSILKKKSSIDKDILTYKKRLVSLWKQTINELSQSPWQADYWIDAFAEVQEAATQLGKSIYKSVKSNYRDSGFRFNNNRRIVIQSPIDVNYCYLDPFLLRKGFILACVLILLKIRTR</sequence>
<accession>A0A2G4SPD9</accession>
<gene>
    <name evidence="2" type="ORF">RHIMIDRAFT_259401</name>
</gene>
<dbReference type="GeneID" id="35442395"/>
<keyword evidence="1" id="KW-0732">Signal</keyword>
<evidence type="ECO:0000256" key="1">
    <source>
        <dbReference type="SAM" id="SignalP"/>
    </source>
</evidence>
<evidence type="ECO:0000313" key="3">
    <source>
        <dbReference type="Proteomes" id="UP000242254"/>
    </source>
</evidence>
<organism evidence="2 3">
    <name type="scientific">Rhizopus microsporus ATCC 52813</name>
    <dbReference type="NCBI Taxonomy" id="1340429"/>
    <lineage>
        <taxon>Eukaryota</taxon>
        <taxon>Fungi</taxon>
        <taxon>Fungi incertae sedis</taxon>
        <taxon>Mucoromycota</taxon>
        <taxon>Mucoromycotina</taxon>
        <taxon>Mucoromycetes</taxon>
        <taxon>Mucorales</taxon>
        <taxon>Mucorineae</taxon>
        <taxon>Rhizopodaceae</taxon>
        <taxon>Rhizopus</taxon>
    </lineage>
</organism>
<evidence type="ECO:0000313" key="2">
    <source>
        <dbReference type="EMBL" id="PHZ10639.1"/>
    </source>
</evidence>
<protein>
    <submittedName>
        <fullName evidence="2">Uncharacterized protein</fullName>
    </submittedName>
</protein>
<dbReference type="Proteomes" id="UP000242254">
    <property type="component" value="Unassembled WGS sequence"/>
</dbReference>
<feature type="chain" id="PRO_5013720671" evidence="1">
    <location>
        <begin position="22"/>
        <end position="422"/>
    </location>
</feature>
<dbReference type="AlphaFoldDB" id="A0A2G4SPD9"/>
<dbReference type="EMBL" id="KZ303854">
    <property type="protein sequence ID" value="PHZ10639.1"/>
    <property type="molecule type" value="Genomic_DNA"/>
</dbReference>
<name>A0A2G4SPD9_RHIZD</name>
<reference evidence="2 3" key="1">
    <citation type="journal article" date="2016" name="Proc. Natl. Acad. Sci. U.S.A.">
        <title>Lipid metabolic changes in an early divergent fungus govern the establishment of a mutualistic symbiosis with endobacteria.</title>
        <authorList>
            <person name="Lastovetsky O.A."/>
            <person name="Gaspar M.L."/>
            <person name="Mondo S.J."/>
            <person name="LaButti K.M."/>
            <person name="Sandor L."/>
            <person name="Grigoriev I.V."/>
            <person name="Henry S.A."/>
            <person name="Pawlowska T.E."/>
        </authorList>
    </citation>
    <scope>NUCLEOTIDE SEQUENCE [LARGE SCALE GENOMIC DNA]</scope>
    <source>
        <strain evidence="2 3">ATCC 52813</strain>
    </source>
</reference>
<dbReference type="RefSeq" id="XP_023464347.1">
    <property type="nucleotide sequence ID" value="XM_023611405.1"/>
</dbReference>
<keyword evidence="3" id="KW-1185">Reference proteome</keyword>
<proteinExistence type="predicted"/>